<comment type="caution">
    <text evidence="6">The sequence shown here is derived from an EMBL/GenBank/DDBJ whole genome shotgun (WGS) entry which is preliminary data.</text>
</comment>
<dbReference type="PANTHER" id="PTHR35008:SF4">
    <property type="entry name" value="BLL4482 PROTEIN"/>
    <property type="match status" value="1"/>
</dbReference>
<dbReference type="Proteomes" id="UP000233782">
    <property type="component" value="Unassembled WGS sequence"/>
</dbReference>
<protein>
    <submittedName>
        <fullName evidence="6">Cytochrome c</fullName>
    </submittedName>
</protein>
<dbReference type="GO" id="GO:0020037">
    <property type="term" value="F:heme binding"/>
    <property type="evidence" value="ECO:0007669"/>
    <property type="project" value="InterPro"/>
</dbReference>
<dbReference type="InterPro" id="IPR009056">
    <property type="entry name" value="Cyt_c-like_dom"/>
</dbReference>
<proteinExistence type="predicted"/>
<dbReference type="AlphaFoldDB" id="A0A2N3V300"/>
<evidence type="ECO:0000256" key="2">
    <source>
        <dbReference type="ARBA" id="ARBA00022723"/>
    </source>
</evidence>
<feature type="domain" description="Cytochrome c" evidence="5">
    <location>
        <begin position="43"/>
        <end position="183"/>
    </location>
</feature>
<dbReference type="OrthoDB" id="9809720at2"/>
<dbReference type="GO" id="GO:0009055">
    <property type="term" value="F:electron transfer activity"/>
    <property type="evidence" value="ECO:0007669"/>
    <property type="project" value="InterPro"/>
</dbReference>
<keyword evidence="7" id="KW-1185">Reference proteome</keyword>
<dbReference type="GO" id="GO:0046872">
    <property type="term" value="F:metal ion binding"/>
    <property type="evidence" value="ECO:0007669"/>
    <property type="project" value="UniProtKB-KW"/>
</dbReference>
<dbReference type="RefSeq" id="WP_101443175.1">
    <property type="nucleotide sequence ID" value="NZ_PJMU01000001.1"/>
</dbReference>
<keyword evidence="1 4" id="KW-0349">Heme</keyword>
<evidence type="ECO:0000256" key="3">
    <source>
        <dbReference type="ARBA" id="ARBA00023004"/>
    </source>
</evidence>
<dbReference type="InterPro" id="IPR036909">
    <property type="entry name" value="Cyt_c-like_dom_sf"/>
</dbReference>
<sequence length="202" mass="22558">MKTILVITSLVIFSFIMFLSPFSKGRPDTKQASFDTMLQGDKEQLKLGEHLVTIAACHDCHTPKKMTDKGMEMDFSKALSGHPATLPPPDINREEVEKKGLVVTQTLTAWVGPWGISYAANLTSDETGIGNWTEKHFFTAIRQGKHKGLETSRMLLPPMPWDMYKNMTDEELRAVFAYLKSTKPIKNVVPAPQPPVAAAERK</sequence>
<evidence type="ECO:0000259" key="5">
    <source>
        <dbReference type="PROSITE" id="PS51007"/>
    </source>
</evidence>
<dbReference type="PANTHER" id="PTHR35008">
    <property type="entry name" value="BLL4482 PROTEIN-RELATED"/>
    <property type="match status" value="1"/>
</dbReference>
<name>A0A2N3V300_9BACT</name>
<dbReference type="EMBL" id="PJMU01000001">
    <property type="protein sequence ID" value="PKV75994.1"/>
    <property type="molecule type" value="Genomic_DNA"/>
</dbReference>
<evidence type="ECO:0000256" key="4">
    <source>
        <dbReference type="PROSITE-ProRule" id="PRU00433"/>
    </source>
</evidence>
<evidence type="ECO:0000313" key="6">
    <source>
        <dbReference type="EMBL" id="PKV75994.1"/>
    </source>
</evidence>
<dbReference type="InterPro" id="IPR051459">
    <property type="entry name" value="Cytochrome_c-type_DH"/>
</dbReference>
<organism evidence="6 7">
    <name type="scientific">Pontibacter ramchanderi</name>
    <dbReference type="NCBI Taxonomy" id="1179743"/>
    <lineage>
        <taxon>Bacteria</taxon>
        <taxon>Pseudomonadati</taxon>
        <taxon>Bacteroidota</taxon>
        <taxon>Cytophagia</taxon>
        <taxon>Cytophagales</taxon>
        <taxon>Hymenobacteraceae</taxon>
        <taxon>Pontibacter</taxon>
    </lineage>
</organism>
<gene>
    <name evidence="6" type="ORF">BD749_0942</name>
</gene>
<dbReference type="SUPFAM" id="SSF46626">
    <property type="entry name" value="Cytochrome c"/>
    <property type="match status" value="1"/>
</dbReference>
<evidence type="ECO:0000256" key="1">
    <source>
        <dbReference type="ARBA" id="ARBA00022617"/>
    </source>
</evidence>
<keyword evidence="3 4" id="KW-0408">Iron</keyword>
<dbReference type="Gene3D" id="1.10.760.10">
    <property type="entry name" value="Cytochrome c-like domain"/>
    <property type="match status" value="1"/>
</dbReference>
<keyword evidence="2 4" id="KW-0479">Metal-binding</keyword>
<dbReference type="PROSITE" id="PS51007">
    <property type="entry name" value="CYTC"/>
    <property type="match status" value="1"/>
</dbReference>
<evidence type="ECO:0000313" key="7">
    <source>
        <dbReference type="Proteomes" id="UP000233782"/>
    </source>
</evidence>
<reference evidence="6 7" key="1">
    <citation type="submission" date="2017-12" db="EMBL/GenBank/DDBJ databases">
        <title>Genomic Encyclopedia of Type Strains, Phase III (KMG-III): the genomes of soil and plant-associated and newly described type strains.</title>
        <authorList>
            <person name="Whitman W."/>
        </authorList>
    </citation>
    <scope>NUCLEOTIDE SEQUENCE [LARGE SCALE GENOMIC DNA]</scope>
    <source>
        <strain evidence="6 7">LP43</strain>
    </source>
</reference>
<accession>A0A2N3V300</accession>